<name>A0AAU6VJH8_UNCXX</name>
<organism evidence="2">
    <name type="scientific">bacterium 19MO03SA05</name>
    <dbReference type="NCBI Taxonomy" id="2920620"/>
    <lineage>
        <taxon>Bacteria</taxon>
    </lineage>
</organism>
<proteinExistence type="predicted"/>
<dbReference type="InterPro" id="IPR006522">
    <property type="entry name" value="Phage_virion_morphogenesis"/>
</dbReference>
<dbReference type="AlphaFoldDB" id="A0AAU6VJH8"/>
<evidence type="ECO:0000256" key="1">
    <source>
        <dbReference type="SAM" id="MobiDB-lite"/>
    </source>
</evidence>
<accession>A0AAU6VJH8</accession>
<dbReference type="Pfam" id="PF05069">
    <property type="entry name" value="Phage_tail_S"/>
    <property type="match status" value="1"/>
</dbReference>
<reference evidence="2" key="1">
    <citation type="submission" date="2022-03" db="EMBL/GenBank/DDBJ databases">
        <title>Sea Food Isolates.</title>
        <authorList>
            <person name="Li c."/>
        </authorList>
    </citation>
    <scope>NUCLEOTIDE SEQUENCE</scope>
    <source>
        <strain evidence="2">19MO03SA05</strain>
    </source>
</reference>
<feature type="region of interest" description="Disordered" evidence="1">
    <location>
        <begin position="36"/>
        <end position="73"/>
    </location>
</feature>
<gene>
    <name evidence="2" type="ORF">MRM63_13695</name>
</gene>
<sequence length="218" mass="24637">MIAITVDKKSQLRVVESLKLLMLPPRKKKALLKEAALVSRKKSRSNAGKQKSPDGKNWKQRKRLSGKKSRKKMQQGLARLMGVLGVNERKAVVGWKVGMTSKIANYHDTGGSYTMSASKIRALRGSPDYKAPATKEQAKALRKVGFKARINGRKRRPTNKWVIENLKQGQAGLILRLLRNAKTVRSWNIKAETRRFVQVDSPEVVRLFRNAINPNRSN</sequence>
<protein>
    <submittedName>
        <fullName evidence="2">Phage virion morphogenesis protein</fullName>
    </submittedName>
</protein>
<dbReference type="EMBL" id="CP095351">
    <property type="protein sequence ID" value="XAG86240.1"/>
    <property type="molecule type" value="Genomic_DNA"/>
</dbReference>
<evidence type="ECO:0000313" key="2">
    <source>
        <dbReference type="EMBL" id="XAG86240.1"/>
    </source>
</evidence>
<feature type="compositionally biased region" description="Basic residues" evidence="1">
    <location>
        <begin position="58"/>
        <end position="73"/>
    </location>
</feature>